<protein>
    <submittedName>
        <fullName evidence="2">tRNA_int_end_N2 domain-containing protein</fullName>
    </submittedName>
</protein>
<dbReference type="Proteomes" id="UP000035642">
    <property type="component" value="Unassembled WGS sequence"/>
</dbReference>
<evidence type="ECO:0000313" key="2">
    <source>
        <dbReference type="WBParaSite" id="ACAC_0001115201-mRNA-1"/>
    </source>
</evidence>
<dbReference type="STRING" id="6313.A0A0K0DIL5"/>
<accession>A0A0K0DIL5</accession>
<organism evidence="1 2">
    <name type="scientific">Angiostrongylus cantonensis</name>
    <name type="common">Rat lungworm</name>
    <dbReference type="NCBI Taxonomy" id="6313"/>
    <lineage>
        <taxon>Eukaryota</taxon>
        <taxon>Metazoa</taxon>
        <taxon>Ecdysozoa</taxon>
        <taxon>Nematoda</taxon>
        <taxon>Chromadorea</taxon>
        <taxon>Rhabditida</taxon>
        <taxon>Rhabditina</taxon>
        <taxon>Rhabditomorpha</taxon>
        <taxon>Strongyloidea</taxon>
        <taxon>Metastrongylidae</taxon>
        <taxon>Angiostrongylus</taxon>
    </lineage>
</organism>
<reference evidence="1" key="1">
    <citation type="submission" date="2012-09" db="EMBL/GenBank/DDBJ databases">
        <authorList>
            <person name="Martin A.A."/>
        </authorList>
    </citation>
    <scope>NUCLEOTIDE SEQUENCE</scope>
</reference>
<dbReference type="WBParaSite" id="ACAC_0001115201-mRNA-1">
    <property type="protein sequence ID" value="ACAC_0001115201-mRNA-1"/>
    <property type="gene ID" value="ACAC_0001115201"/>
</dbReference>
<proteinExistence type="predicted"/>
<keyword evidence="1" id="KW-1185">Reference proteome</keyword>
<reference evidence="2" key="2">
    <citation type="submission" date="2017-02" db="UniProtKB">
        <authorList>
            <consortium name="WormBaseParasite"/>
        </authorList>
    </citation>
    <scope>IDENTIFICATION</scope>
</reference>
<dbReference type="AlphaFoldDB" id="A0A0K0DIL5"/>
<evidence type="ECO:0000313" key="1">
    <source>
        <dbReference type="Proteomes" id="UP000035642"/>
    </source>
</evidence>
<sequence>MGVPMKNGGHILFPEEAVYLIEHRNAYATDGGRLLTLYDGYRILQECSVSMHKFRAYSALRQGGFVVLRPNVWPLLFRSPTRCQVQLMQQTLLLRIFLHSL</sequence>
<name>A0A0K0DIL5_ANGCA</name>